<organism evidence="3 5">
    <name type="scientific">Anaerolinea thermolimosa</name>
    <dbReference type="NCBI Taxonomy" id="229919"/>
    <lineage>
        <taxon>Bacteria</taxon>
        <taxon>Bacillati</taxon>
        <taxon>Chloroflexota</taxon>
        <taxon>Anaerolineae</taxon>
        <taxon>Anaerolineales</taxon>
        <taxon>Anaerolineaceae</taxon>
        <taxon>Anaerolinea</taxon>
    </lineage>
</organism>
<accession>A0A3D1JGG1</accession>
<dbReference type="PANTHER" id="PTHR31126">
    <property type="entry name" value="TYROSINE-PROTEIN PHOSPHATASE"/>
    <property type="match status" value="1"/>
</dbReference>
<evidence type="ECO:0000313" key="2">
    <source>
        <dbReference type="EMBL" id="GAP08296.1"/>
    </source>
</evidence>
<evidence type="ECO:0000256" key="1">
    <source>
        <dbReference type="ARBA" id="ARBA00009580"/>
    </source>
</evidence>
<dbReference type="GO" id="GO:0004721">
    <property type="term" value="F:phosphoprotein phosphatase activity"/>
    <property type="evidence" value="ECO:0007669"/>
    <property type="project" value="InterPro"/>
</dbReference>
<evidence type="ECO:0000313" key="3">
    <source>
        <dbReference type="EMBL" id="HCE17327.1"/>
    </source>
</evidence>
<dbReference type="PANTHER" id="PTHR31126:SF1">
    <property type="entry name" value="TYROSINE SPECIFIC PROTEIN PHOSPHATASES DOMAIN-CONTAINING PROTEIN"/>
    <property type="match status" value="1"/>
</dbReference>
<dbReference type="InterPro" id="IPR036116">
    <property type="entry name" value="FN3_sf"/>
</dbReference>
<dbReference type="Proteomes" id="UP000264141">
    <property type="component" value="Unassembled WGS sequence"/>
</dbReference>
<gene>
    <name evidence="2" type="ORF">ATHL_03198</name>
    <name evidence="3" type="ORF">DEQ80_05670</name>
</gene>
<dbReference type="EMBL" id="DF967966">
    <property type="protein sequence ID" value="GAP08296.1"/>
    <property type="molecule type" value="Genomic_DNA"/>
</dbReference>
<dbReference type="Proteomes" id="UP000253922">
    <property type="component" value="Unassembled WGS sequence"/>
</dbReference>
<dbReference type="SUPFAM" id="SSF52799">
    <property type="entry name" value="(Phosphotyrosine protein) phosphatases II"/>
    <property type="match status" value="1"/>
</dbReference>
<protein>
    <submittedName>
        <fullName evidence="2">Protein tyrosine/serine phosphatase</fullName>
    </submittedName>
    <submittedName>
        <fullName evidence="3">Protein-tyrosine-phosphatase</fullName>
    </submittedName>
</protein>
<name>A0A3D1JGG1_9CHLR</name>
<dbReference type="OrthoDB" id="1188001at2"/>
<dbReference type="InterPro" id="IPR029021">
    <property type="entry name" value="Prot-tyrosine_phosphatase-like"/>
</dbReference>
<proteinExistence type="inferred from homology"/>
<dbReference type="PROSITE" id="PS00383">
    <property type="entry name" value="TYR_PHOSPHATASE_1"/>
    <property type="match status" value="1"/>
</dbReference>
<dbReference type="Gene3D" id="2.60.40.10">
    <property type="entry name" value="Immunoglobulins"/>
    <property type="match status" value="1"/>
</dbReference>
<dbReference type="RefSeq" id="WP_062195794.1">
    <property type="nucleotide sequence ID" value="NZ_DF967966.1"/>
</dbReference>
<evidence type="ECO:0000313" key="4">
    <source>
        <dbReference type="Proteomes" id="UP000253922"/>
    </source>
</evidence>
<dbReference type="AlphaFoldDB" id="A0A3D1JGG1"/>
<dbReference type="Pfam" id="PF13350">
    <property type="entry name" value="Y_phosphatase3"/>
    <property type="match status" value="1"/>
</dbReference>
<dbReference type="InterPro" id="IPR016130">
    <property type="entry name" value="Tyr_Pase_AS"/>
</dbReference>
<dbReference type="Gene3D" id="3.90.190.10">
    <property type="entry name" value="Protein tyrosine phosphatase superfamily"/>
    <property type="match status" value="1"/>
</dbReference>
<reference evidence="3 5" key="3">
    <citation type="journal article" date="2018" name="Nat. Biotechnol.">
        <title>A standardized bacterial taxonomy based on genome phylogeny substantially revises the tree of life.</title>
        <authorList>
            <person name="Parks D.H."/>
            <person name="Chuvochina M."/>
            <person name="Waite D.W."/>
            <person name="Rinke C."/>
            <person name="Skarshewski A."/>
            <person name="Chaumeil P.A."/>
            <person name="Hugenholtz P."/>
        </authorList>
    </citation>
    <scope>NUCLEOTIDE SEQUENCE [LARGE SCALE GENOMIC DNA]</scope>
    <source>
        <strain evidence="3">UBA8781</strain>
    </source>
</reference>
<reference evidence="2" key="1">
    <citation type="journal article" date="2015" name="Genome Announc.">
        <title>Draft Genome Sequences of Anaerolinea thermolimosa IMO-1, Bellilinea caldifistulae GOMI-1, Leptolinea tardivitalis YMTK-2, Levilinea saccharolytica KIBI-1, Longilinea arvoryzae KOME-1, Previously Described as Members of the Class Anaerolineae (Chloroflexi).</title>
        <authorList>
            <person name="Matsuura N."/>
            <person name="Tourlousse M.D."/>
            <person name="Ohashi A."/>
            <person name="Hugenholtz P."/>
            <person name="Sekiguchi Y."/>
        </authorList>
    </citation>
    <scope>NUCLEOTIDE SEQUENCE</scope>
    <source>
        <strain evidence="2">IMO-1</strain>
    </source>
</reference>
<dbReference type="InterPro" id="IPR013783">
    <property type="entry name" value="Ig-like_fold"/>
</dbReference>
<dbReference type="STRING" id="229919.GCA_001050195_03137"/>
<dbReference type="InterPro" id="IPR026893">
    <property type="entry name" value="Tyr/Ser_Pase_IphP-type"/>
</dbReference>
<dbReference type="EMBL" id="DPBP01000024">
    <property type="protein sequence ID" value="HCE17327.1"/>
    <property type="molecule type" value="Genomic_DNA"/>
</dbReference>
<comment type="similarity">
    <text evidence="1">Belongs to the protein-tyrosine phosphatase family.</text>
</comment>
<dbReference type="SUPFAM" id="SSF49265">
    <property type="entry name" value="Fibronectin type III"/>
    <property type="match status" value="1"/>
</dbReference>
<evidence type="ECO:0000313" key="5">
    <source>
        <dbReference type="Proteomes" id="UP000264141"/>
    </source>
</evidence>
<sequence length="362" mass="40554">MKPGSPTNEYVSLSLPRVIRPVEPSGDALTSPLQSHAWPSIREHIAAEWRAILNADEFIERSHPRPVTFRWEPPAGEPDHARYDLIISRYPDFQEPLILAGLDSTHAEAKNLMVGTRYYWKVIQHREGAPAAESPVASFVTHPAPPRWIRVPGIPNVRDLGGWKVGDHHRVRQGLMYRSAELNTHTVLLPEGERVLVEELNIRTDLDLRGTAEDESPAPALNPSRVNWAPCPLYAYRDIFTPEGKESIRRAFQVLADPDRYPVLIHCWAGADRTGTLAFLVNGMLGVSLPDLIHDYELTSLSRIGLRLDKGFGLDDILEGLKAYGGDGAPLQQRIEAYLHEAGVPHEALEGMRLRLIEPFEV</sequence>
<keyword evidence="4" id="KW-1185">Reference proteome</keyword>
<reference evidence="4" key="2">
    <citation type="submission" date="2015-07" db="EMBL/GenBank/DDBJ databases">
        <title>Draft Genome Sequences of Anaerolinea thermolimosa IMO-1, Bellilinea caldifistulae GOMI-1, Leptolinea tardivitalis YMTK-2, Levilinea saccharolytica KIBI-1,Longilinea arvoryzae KOME-1, Previously Described as Members of the Anaerolineaceae (Chloroflexi).</title>
        <authorList>
            <person name="Sekiguchi Y."/>
            <person name="Ohashi A."/>
            <person name="Matsuura N."/>
            <person name="Tourlousse M.D."/>
        </authorList>
    </citation>
    <scope>NUCLEOTIDE SEQUENCE [LARGE SCALE GENOMIC DNA]</scope>
    <source>
        <strain evidence="4">IMO-1</strain>
    </source>
</reference>